<dbReference type="Pfam" id="PF18545">
    <property type="entry name" value="HalOD1"/>
    <property type="match status" value="1"/>
</dbReference>
<feature type="domain" description="Halobacterial output" evidence="2">
    <location>
        <begin position="27"/>
        <end position="98"/>
    </location>
</feature>
<gene>
    <name evidence="3" type="ordered locus">Halru_2643</name>
</gene>
<reference evidence="3" key="1">
    <citation type="submission" date="2011-09" db="EMBL/GenBank/DDBJ databases">
        <title>Complete sequence of Halovivax ruber XH-70.</title>
        <authorList>
            <consortium name="US DOE Joint Genome Institute"/>
            <person name="Lucas S."/>
            <person name="Han J."/>
            <person name="Lapidus A."/>
            <person name="Cheng J.-F."/>
            <person name="Goodwin L."/>
            <person name="Pitluck S."/>
            <person name="Peters L."/>
            <person name="Mikhailova N."/>
            <person name="Davenport K."/>
            <person name="Detter J.C."/>
            <person name="Han C."/>
            <person name="Tapia R."/>
            <person name="Land M."/>
            <person name="Hauser L."/>
            <person name="Kyrpides N."/>
            <person name="Ivanova N."/>
            <person name="Pagani I."/>
            <person name="Sproer C."/>
            <person name="Anderson I."/>
            <person name="Woyke T."/>
        </authorList>
    </citation>
    <scope>NUCLEOTIDE SEQUENCE</scope>
    <source>
        <strain evidence="3">XH-70</strain>
    </source>
</reference>
<dbReference type="EMBL" id="CP003050">
    <property type="protein sequence ID" value="AGB17220.1"/>
    <property type="molecule type" value="Genomic_DNA"/>
</dbReference>
<dbReference type="KEGG" id="hru:Halru_2643"/>
<proteinExistence type="predicted"/>
<feature type="region of interest" description="Disordered" evidence="1">
    <location>
        <begin position="1"/>
        <end position="24"/>
    </location>
</feature>
<organism evidence="3 4">
    <name type="scientific">Halovivax ruber (strain DSM 18193 / JCM 13892 / XH-70)</name>
    <dbReference type="NCBI Taxonomy" id="797302"/>
    <lineage>
        <taxon>Archaea</taxon>
        <taxon>Methanobacteriati</taxon>
        <taxon>Methanobacteriota</taxon>
        <taxon>Stenosarchaea group</taxon>
        <taxon>Halobacteria</taxon>
        <taxon>Halobacteriales</taxon>
        <taxon>Natrialbaceae</taxon>
        <taxon>Halovivax</taxon>
    </lineage>
</organism>
<dbReference type="Proteomes" id="UP000010846">
    <property type="component" value="Chromosome"/>
</dbReference>
<feature type="compositionally biased region" description="Basic and acidic residues" evidence="1">
    <location>
        <begin position="1"/>
        <end position="16"/>
    </location>
</feature>
<evidence type="ECO:0000259" key="2">
    <source>
        <dbReference type="Pfam" id="PF18545"/>
    </source>
</evidence>
<dbReference type="AlphaFoldDB" id="L0ICC4"/>
<name>L0ICC4_HALRX</name>
<dbReference type="HOGENOM" id="CLU_159738_4_1_2"/>
<protein>
    <recommendedName>
        <fullName evidence="2">Halobacterial output domain-containing protein</fullName>
    </recommendedName>
</protein>
<dbReference type="InterPro" id="IPR040624">
    <property type="entry name" value="HalOD1"/>
</dbReference>
<accession>L0ICC4</accession>
<evidence type="ECO:0000256" key="1">
    <source>
        <dbReference type="SAM" id="MobiDB-lite"/>
    </source>
</evidence>
<dbReference type="RefSeq" id="WP_015301817.1">
    <property type="nucleotide sequence ID" value="NC_019964.1"/>
</dbReference>
<dbReference type="eggNOG" id="arCOG08980">
    <property type="taxonomic scope" value="Archaea"/>
</dbReference>
<sequence>MKTDTSRDPCRDDGDRVTVTYDRSPGERADMSVIRGVACALNVDPLRLSPLYEAVDPDALARLMDGGQRTDGEQFELSFRYESCEVTLYADGRVVVEPVAERDATDSFVDPRQ</sequence>
<evidence type="ECO:0000313" key="4">
    <source>
        <dbReference type="Proteomes" id="UP000010846"/>
    </source>
</evidence>
<dbReference type="GeneID" id="14377219"/>
<evidence type="ECO:0000313" key="3">
    <source>
        <dbReference type="EMBL" id="AGB17220.1"/>
    </source>
</evidence>
<dbReference type="OrthoDB" id="271604at2157"/>
<keyword evidence="4" id="KW-1185">Reference proteome</keyword>